<dbReference type="FunFam" id="3.20.20.80:FF:000080">
    <property type="entry name" value="Beta-glucuronidase UidA"/>
    <property type="match status" value="1"/>
</dbReference>
<evidence type="ECO:0000313" key="8">
    <source>
        <dbReference type="Proteomes" id="UP001055115"/>
    </source>
</evidence>
<feature type="region of interest" description="Disordered" evidence="4">
    <location>
        <begin position="254"/>
        <end position="274"/>
    </location>
</feature>
<feature type="domain" description="Glycoside hydrolase family 2 catalytic" evidence="5">
    <location>
        <begin position="281"/>
        <end position="568"/>
    </location>
</feature>
<accession>A0AA37URX2</accession>
<dbReference type="InterPro" id="IPR023230">
    <property type="entry name" value="Glyco_hydro_2_CS"/>
</dbReference>
<dbReference type="SUPFAM" id="SSF51445">
    <property type="entry name" value="(Trans)glycosidases"/>
    <property type="match status" value="1"/>
</dbReference>
<dbReference type="EMBL" id="BQXU01000050">
    <property type="protein sequence ID" value="GKT51572.1"/>
    <property type="molecule type" value="Genomic_DNA"/>
</dbReference>
<dbReference type="PANTHER" id="PTHR10066">
    <property type="entry name" value="BETA-GLUCURONIDASE"/>
    <property type="match status" value="1"/>
</dbReference>
<dbReference type="Pfam" id="PF02836">
    <property type="entry name" value="Glyco_hydro_2_C"/>
    <property type="match status" value="1"/>
</dbReference>
<dbReference type="GO" id="GO:0005975">
    <property type="term" value="P:carbohydrate metabolic process"/>
    <property type="evidence" value="ECO:0007669"/>
    <property type="project" value="InterPro"/>
</dbReference>
<dbReference type="AlphaFoldDB" id="A0AA37URX2"/>
<dbReference type="Gene3D" id="3.20.20.80">
    <property type="entry name" value="Glycosidases"/>
    <property type="match status" value="1"/>
</dbReference>
<dbReference type="GO" id="GO:0004566">
    <property type="term" value="F:beta-glucuronidase activity"/>
    <property type="evidence" value="ECO:0007669"/>
    <property type="project" value="TreeGrafter"/>
</dbReference>
<dbReference type="Pfam" id="PF02837">
    <property type="entry name" value="Glyco_hydro_2_N"/>
    <property type="match status" value="1"/>
</dbReference>
<dbReference type="InterPro" id="IPR013783">
    <property type="entry name" value="Ig-like_fold"/>
</dbReference>
<dbReference type="PANTHER" id="PTHR10066:SF67">
    <property type="entry name" value="BETA-GLUCURONIDASE"/>
    <property type="match status" value="1"/>
</dbReference>
<evidence type="ECO:0000256" key="1">
    <source>
        <dbReference type="ARBA" id="ARBA00007401"/>
    </source>
</evidence>
<dbReference type="InterPro" id="IPR036156">
    <property type="entry name" value="Beta-gal/glucu_dom_sf"/>
</dbReference>
<proteinExistence type="inferred from homology"/>
<evidence type="ECO:0000259" key="6">
    <source>
        <dbReference type="Pfam" id="PF02837"/>
    </source>
</evidence>
<evidence type="ECO:0000256" key="3">
    <source>
        <dbReference type="ARBA" id="ARBA00023295"/>
    </source>
</evidence>
<dbReference type="Gene3D" id="2.60.120.260">
    <property type="entry name" value="Galactose-binding domain-like"/>
    <property type="match status" value="1"/>
</dbReference>
<dbReference type="InterPro" id="IPR006103">
    <property type="entry name" value="Glyco_hydro_2_cat"/>
</dbReference>
<dbReference type="PRINTS" id="PR00132">
    <property type="entry name" value="GLHYDRLASE2"/>
</dbReference>
<keyword evidence="8" id="KW-1185">Reference proteome</keyword>
<keyword evidence="3" id="KW-0326">Glycosidase</keyword>
<dbReference type="Proteomes" id="UP001055115">
    <property type="component" value="Unassembled WGS sequence"/>
</dbReference>
<dbReference type="GO" id="GO:0019391">
    <property type="term" value="P:glucuronoside catabolic process"/>
    <property type="evidence" value="ECO:0007669"/>
    <property type="project" value="TreeGrafter"/>
</dbReference>
<gene>
    <name evidence="7" type="ORF">ColSpa_11753</name>
</gene>
<protein>
    <submittedName>
        <fullName evidence="7">Beta-glucuronidase</fullName>
    </submittedName>
</protein>
<keyword evidence="2" id="KW-0378">Hydrolase</keyword>
<evidence type="ECO:0000256" key="2">
    <source>
        <dbReference type="ARBA" id="ARBA00022801"/>
    </source>
</evidence>
<organism evidence="7 8">
    <name type="scientific">Colletotrichum spaethianum</name>
    <dbReference type="NCBI Taxonomy" id="700344"/>
    <lineage>
        <taxon>Eukaryota</taxon>
        <taxon>Fungi</taxon>
        <taxon>Dikarya</taxon>
        <taxon>Ascomycota</taxon>
        <taxon>Pezizomycotina</taxon>
        <taxon>Sordariomycetes</taxon>
        <taxon>Hypocreomycetidae</taxon>
        <taxon>Glomerellales</taxon>
        <taxon>Glomerellaceae</taxon>
        <taxon>Colletotrichum</taxon>
        <taxon>Colletotrichum spaethianum species complex</taxon>
    </lineage>
</organism>
<dbReference type="SUPFAM" id="SSF49303">
    <property type="entry name" value="beta-Galactosidase/glucuronidase domain"/>
    <property type="match status" value="1"/>
</dbReference>
<comment type="similarity">
    <text evidence="1">Belongs to the glycosyl hydrolase 2 family.</text>
</comment>
<feature type="domain" description="Glycosyl hydrolases family 2 sugar binding" evidence="6">
    <location>
        <begin position="14"/>
        <end position="179"/>
    </location>
</feature>
<dbReference type="InterPro" id="IPR017853">
    <property type="entry name" value="GH"/>
</dbReference>
<dbReference type="SUPFAM" id="SSF49785">
    <property type="entry name" value="Galactose-binding domain-like"/>
    <property type="match status" value="1"/>
</dbReference>
<dbReference type="Gene3D" id="2.60.40.10">
    <property type="entry name" value="Immunoglobulins"/>
    <property type="match status" value="1"/>
</dbReference>
<name>A0AA37URX2_9PEZI</name>
<dbReference type="InterPro" id="IPR006101">
    <property type="entry name" value="Glyco_hydro_2"/>
</dbReference>
<comment type="caution">
    <text evidence="7">The sequence shown here is derived from an EMBL/GenBank/DDBJ whole genome shotgun (WGS) entry which is preliminary data.</text>
</comment>
<dbReference type="RefSeq" id="XP_049133922.1">
    <property type="nucleotide sequence ID" value="XM_049277965.1"/>
</dbReference>
<sequence>MLKPQANAHREVISLDGTWNFALASSTEPDEEAAWKGKLPSKLQVPVPASYNDIFLESHIRNHMGWVYYQRHATVPKMWAGRRYILRLDAATHRGRVYVNNQFVTEHVGDYMPFEAGLTEVVSPGQKFCLTVAVSNELGWHTIPPGRIETVNGKRKQHYQHDFFNYPGLARSVWLYCVPKEYINDLTVVTDVTNDGKSGSVHFQVGTNQSSKDLQVVVSLLDEDDNVVGRSQGQQGQLAVESVHLCNQGPHISTSCGSNSSTTKAPSQIHTSYPSESDPFKVFINNKSFYFTGFGKHEDTAIRGKGHDAAYMIHDFELMKWTGANSFRTAHYPYAEEVLEYADRHGVVVIDETAAVGLNLSIVAGLHGGRKTPTFSPDTISDATRANHEQAIRELVARDKNHPSVVMWAVANEPAAREYFEPLMALARRLNPTRPLCYANEYQASVDKCLISDLFDAAEQGLEKELLDWEDKFRKHIIRSEYGADTLAGLHTIGDVPWSEEYQSRVLEMSHRVFDRVDSVVGEHVWNFADFQTPSSFIFWVDGNKKGVFTRDRRPKMAAHVLRKRWTEQKPKEHTP</sequence>
<reference evidence="7 8" key="1">
    <citation type="submission" date="2022-03" db="EMBL/GenBank/DDBJ databases">
        <title>Genome data of Colletotrichum spp.</title>
        <authorList>
            <person name="Utami Y.D."/>
            <person name="Hiruma K."/>
        </authorList>
    </citation>
    <scope>NUCLEOTIDE SEQUENCE [LARGE SCALE GENOMIC DNA]</scope>
    <source>
        <strain evidence="7 8">MAFF 239500</strain>
    </source>
</reference>
<dbReference type="PROSITE" id="PS00719">
    <property type="entry name" value="GLYCOSYL_HYDROL_F2_1"/>
    <property type="match status" value="1"/>
</dbReference>
<evidence type="ECO:0000256" key="4">
    <source>
        <dbReference type="SAM" id="MobiDB-lite"/>
    </source>
</evidence>
<dbReference type="GeneID" id="73332555"/>
<dbReference type="InterPro" id="IPR008979">
    <property type="entry name" value="Galactose-bd-like_sf"/>
</dbReference>
<dbReference type="InterPro" id="IPR006104">
    <property type="entry name" value="Glyco_hydro_2_N"/>
</dbReference>
<evidence type="ECO:0000313" key="7">
    <source>
        <dbReference type="EMBL" id="GKT51572.1"/>
    </source>
</evidence>
<dbReference type="GO" id="GO:0030246">
    <property type="term" value="F:carbohydrate binding"/>
    <property type="evidence" value="ECO:0007669"/>
    <property type="project" value="TreeGrafter"/>
</dbReference>
<evidence type="ECO:0000259" key="5">
    <source>
        <dbReference type="Pfam" id="PF02836"/>
    </source>
</evidence>